<reference evidence="2" key="1">
    <citation type="submission" date="2023-06" db="EMBL/GenBank/DDBJ databases">
        <title>Genome-scale phylogeny and comparative genomics of the fungal order Sordariales.</title>
        <authorList>
            <consortium name="Lawrence Berkeley National Laboratory"/>
            <person name="Hensen N."/>
            <person name="Bonometti L."/>
            <person name="Westerberg I."/>
            <person name="Brannstrom I.O."/>
            <person name="Guillou S."/>
            <person name="Cros-Aarteil S."/>
            <person name="Calhoun S."/>
            <person name="Haridas S."/>
            <person name="Kuo A."/>
            <person name="Mondo S."/>
            <person name="Pangilinan J."/>
            <person name="Riley R."/>
            <person name="Labutti K."/>
            <person name="Andreopoulos B."/>
            <person name="Lipzen A."/>
            <person name="Chen C."/>
            <person name="Yanf M."/>
            <person name="Daum C."/>
            <person name="Ng V."/>
            <person name="Clum A."/>
            <person name="Steindorff A."/>
            <person name="Ohm R."/>
            <person name="Martin F."/>
            <person name="Silar P."/>
            <person name="Natvig D."/>
            <person name="Lalanne C."/>
            <person name="Gautier V."/>
            <person name="Ament-Velasquez S.L."/>
            <person name="Kruys A."/>
            <person name="Hutchinson M.I."/>
            <person name="Powell A.J."/>
            <person name="Barry K."/>
            <person name="Miller A.N."/>
            <person name="Grigoriev I.V."/>
            <person name="Debuchy R."/>
            <person name="Gladieux P."/>
            <person name="Thoren M.H."/>
            <person name="Johannesson H."/>
        </authorList>
    </citation>
    <scope>NUCLEOTIDE SEQUENCE</scope>
    <source>
        <strain evidence="2">CBS 540.89</strain>
    </source>
</reference>
<dbReference type="Proteomes" id="UP001172159">
    <property type="component" value="Unassembled WGS sequence"/>
</dbReference>
<gene>
    <name evidence="2" type="ORF">B0T21DRAFT_399473</name>
</gene>
<proteinExistence type="predicted"/>
<sequence length="260" mass="28222">MPTPCCHTTNPAVSAPTPSHLPAPASQACHPQASPVPSQADPAPLHSPLPSPEPEEPQVAPAPLHSHRHSPSQAPLQIQLPPLAEPLLSRFHLSLLEELPALFPLLFPVVEACPLSHQMERPLRELSLLVVCRFPLQEASSRSLLPVGSRVVATDSRVLVIVRFAAFALSLFSEYICSTNAITDLVAGIGRSKFPRRKLQTLPDIMDANTMKRNKPPMMQAGQLCGYRAKEIAVDATKQSIAEATARTIPIPLPWRRTSS</sequence>
<feature type="region of interest" description="Disordered" evidence="1">
    <location>
        <begin position="1"/>
        <end position="74"/>
    </location>
</feature>
<dbReference type="EMBL" id="JAUKTV010000002">
    <property type="protein sequence ID" value="KAK0745258.1"/>
    <property type="molecule type" value="Genomic_DNA"/>
</dbReference>
<name>A0AA40K459_9PEZI</name>
<feature type="compositionally biased region" description="Polar residues" evidence="1">
    <location>
        <begin position="1"/>
        <end position="12"/>
    </location>
</feature>
<keyword evidence="3" id="KW-1185">Reference proteome</keyword>
<evidence type="ECO:0000313" key="2">
    <source>
        <dbReference type="EMBL" id="KAK0745258.1"/>
    </source>
</evidence>
<organism evidence="2 3">
    <name type="scientific">Apiosordaria backusii</name>
    <dbReference type="NCBI Taxonomy" id="314023"/>
    <lineage>
        <taxon>Eukaryota</taxon>
        <taxon>Fungi</taxon>
        <taxon>Dikarya</taxon>
        <taxon>Ascomycota</taxon>
        <taxon>Pezizomycotina</taxon>
        <taxon>Sordariomycetes</taxon>
        <taxon>Sordariomycetidae</taxon>
        <taxon>Sordariales</taxon>
        <taxon>Lasiosphaeriaceae</taxon>
        <taxon>Apiosordaria</taxon>
    </lineage>
</organism>
<accession>A0AA40K459</accession>
<comment type="caution">
    <text evidence="2">The sequence shown here is derived from an EMBL/GenBank/DDBJ whole genome shotgun (WGS) entry which is preliminary data.</text>
</comment>
<evidence type="ECO:0000256" key="1">
    <source>
        <dbReference type="SAM" id="MobiDB-lite"/>
    </source>
</evidence>
<protein>
    <submittedName>
        <fullName evidence="2">Uncharacterized protein</fullName>
    </submittedName>
</protein>
<dbReference type="AlphaFoldDB" id="A0AA40K459"/>
<evidence type="ECO:0000313" key="3">
    <source>
        <dbReference type="Proteomes" id="UP001172159"/>
    </source>
</evidence>